<sequence>MPPKAKQRAAASATTTTTTTKKKALPPPFTPAPPELDNLLFTFDRSLVYVTHVDTHPAWFKRRIFYVPLLLNSAFVLVLLWRLYAFGPHYWAIVMSILGNHNDTTIYWADSSWGSLLWRVGKRMLMFMFDFVLFRIVGPWPWSFFIEQPGNPVSWRWNVGFRDSEVYVRVSRGWGAKDLLGEAEGSSGRAGSDNPFFKTRILPAVDKNRLREKTGYMLMDADFDLDFFGMVAATQLLDRKDMTLDHVRKSVFVYVGDADSGTGQWAAWDCSKLDEGSETEAREKVIAFKDKLTAMGKENLFFKWVELIQYESNAPGGFTPERQAAAAQKVKQMFEDQGVDFEQFSKEIGGLDDMARV</sequence>
<reference evidence="3 4" key="1">
    <citation type="journal article" date="2012" name="PLoS Pathog.">
        <title>Diverse lifestyles and strategies of plant pathogenesis encoded in the genomes of eighteen Dothideomycetes fungi.</title>
        <authorList>
            <person name="Ohm R.A."/>
            <person name="Feau N."/>
            <person name="Henrissat B."/>
            <person name="Schoch C.L."/>
            <person name="Horwitz B.A."/>
            <person name="Barry K.W."/>
            <person name="Condon B.J."/>
            <person name="Copeland A.C."/>
            <person name="Dhillon B."/>
            <person name="Glaser F."/>
            <person name="Hesse C.N."/>
            <person name="Kosti I."/>
            <person name="LaButti K."/>
            <person name="Lindquist E.A."/>
            <person name="Lucas S."/>
            <person name="Salamov A.A."/>
            <person name="Bradshaw R.E."/>
            <person name="Ciuffetti L."/>
            <person name="Hamelin R.C."/>
            <person name="Kema G.H.J."/>
            <person name="Lawrence C."/>
            <person name="Scott J.A."/>
            <person name="Spatafora J.W."/>
            <person name="Turgeon B.G."/>
            <person name="de Wit P.J.G.M."/>
            <person name="Zhong S."/>
            <person name="Goodwin S.B."/>
            <person name="Grigoriev I.V."/>
        </authorList>
    </citation>
    <scope>NUCLEOTIDE SEQUENCE [LARGE SCALE GENOMIC DNA]</scope>
    <source>
        <strain evidence="4">28A</strain>
    </source>
</reference>
<gene>
    <name evidence="3" type="ORF">SETTUDRAFT_140989</name>
</gene>
<dbReference type="RefSeq" id="XP_008029784.1">
    <property type="nucleotide sequence ID" value="XM_008031593.1"/>
</dbReference>
<proteinExistence type="predicted"/>
<protein>
    <submittedName>
        <fullName evidence="3">Uncharacterized protein</fullName>
    </submittedName>
</protein>
<evidence type="ECO:0000256" key="1">
    <source>
        <dbReference type="SAM" id="MobiDB-lite"/>
    </source>
</evidence>
<evidence type="ECO:0000313" key="3">
    <source>
        <dbReference type="EMBL" id="EOA82763.1"/>
    </source>
</evidence>
<keyword evidence="2" id="KW-1133">Transmembrane helix</keyword>
<dbReference type="HOGENOM" id="CLU_064110_0_0_1"/>
<feature type="compositionally biased region" description="Low complexity" evidence="1">
    <location>
        <begin position="8"/>
        <end position="19"/>
    </location>
</feature>
<organism evidence="3 4">
    <name type="scientific">Exserohilum turcicum (strain 28A)</name>
    <name type="common">Northern leaf blight fungus</name>
    <name type="synonym">Setosphaeria turcica</name>
    <dbReference type="NCBI Taxonomy" id="671987"/>
    <lineage>
        <taxon>Eukaryota</taxon>
        <taxon>Fungi</taxon>
        <taxon>Dikarya</taxon>
        <taxon>Ascomycota</taxon>
        <taxon>Pezizomycotina</taxon>
        <taxon>Dothideomycetes</taxon>
        <taxon>Pleosporomycetidae</taxon>
        <taxon>Pleosporales</taxon>
        <taxon>Pleosporineae</taxon>
        <taxon>Pleosporaceae</taxon>
        <taxon>Exserohilum</taxon>
    </lineage>
</organism>
<reference evidence="3 4" key="2">
    <citation type="journal article" date="2013" name="PLoS Genet.">
        <title>Comparative genome structure, secondary metabolite, and effector coding capacity across Cochliobolus pathogens.</title>
        <authorList>
            <person name="Condon B.J."/>
            <person name="Leng Y."/>
            <person name="Wu D."/>
            <person name="Bushley K.E."/>
            <person name="Ohm R.A."/>
            <person name="Otillar R."/>
            <person name="Martin J."/>
            <person name="Schackwitz W."/>
            <person name="Grimwood J."/>
            <person name="MohdZainudin N."/>
            <person name="Xue C."/>
            <person name="Wang R."/>
            <person name="Manning V.A."/>
            <person name="Dhillon B."/>
            <person name="Tu Z.J."/>
            <person name="Steffenson B.J."/>
            <person name="Salamov A."/>
            <person name="Sun H."/>
            <person name="Lowry S."/>
            <person name="LaButti K."/>
            <person name="Han J."/>
            <person name="Copeland A."/>
            <person name="Lindquist E."/>
            <person name="Barry K."/>
            <person name="Schmutz J."/>
            <person name="Baker S.E."/>
            <person name="Ciuffetti L.M."/>
            <person name="Grigoriev I.V."/>
            <person name="Zhong S."/>
            <person name="Turgeon B.G."/>
        </authorList>
    </citation>
    <scope>NUCLEOTIDE SEQUENCE [LARGE SCALE GENOMIC DNA]</scope>
    <source>
        <strain evidence="4">28A</strain>
    </source>
</reference>
<feature type="region of interest" description="Disordered" evidence="1">
    <location>
        <begin position="1"/>
        <end position="31"/>
    </location>
</feature>
<dbReference type="AlphaFoldDB" id="R0JNH5"/>
<dbReference type="OrthoDB" id="5421757at2759"/>
<dbReference type="eggNOG" id="ENOG502SKGP">
    <property type="taxonomic scope" value="Eukaryota"/>
</dbReference>
<dbReference type="GeneID" id="19396597"/>
<dbReference type="EMBL" id="KB908844">
    <property type="protein sequence ID" value="EOA82763.1"/>
    <property type="molecule type" value="Genomic_DNA"/>
</dbReference>
<dbReference type="STRING" id="671987.R0JNH5"/>
<accession>R0JNH5</accession>
<evidence type="ECO:0000313" key="4">
    <source>
        <dbReference type="Proteomes" id="UP000016935"/>
    </source>
</evidence>
<name>R0JNH5_EXST2</name>
<keyword evidence="2" id="KW-0812">Transmembrane</keyword>
<feature type="transmembrane region" description="Helical" evidence="2">
    <location>
        <begin position="64"/>
        <end position="84"/>
    </location>
</feature>
<keyword evidence="2" id="KW-0472">Membrane</keyword>
<evidence type="ECO:0000256" key="2">
    <source>
        <dbReference type="SAM" id="Phobius"/>
    </source>
</evidence>
<dbReference type="Proteomes" id="UP000016935">
    <property type="component" value="Unassembled WGS sequence"/>
</dbReference>
<keyword evidence="4" id="KW-1185">Reference proteome</keyword>